<evidence type="ECO:0000313" key="3">
    <source>
        <dbReference type="Proteomes" id="UP000176944"/>
    </source>
</evidence>
<accession>A0A1D9FWL0</accession>
<dbReference type="Pfam" id="PF01381">
    <property type="entry name" value="HTH_3"/>
    <property type="match status" value="1"/>
</dbReference>
<evidence type="ECO:0000259" key="1">
    <source>
        <dbReference type="PROSITE" id="PS50943"/>
    </source>
</evidence>
<name>A0A1D9FWL0_MOOP1</name>
<protein>
    <submittedName>
        <fullName evidence="2">Helix-turn-helix transcriptional regulator</fullName>
    </submittedName>
</protein>
<dbReference type="AlphaFoldDB" id="A0A1D9FWL0"/>
<dbReference type="PROSITE" id="PS50943">
    <property type="entry name" value="HTH_CROC1"/>
    <property type="match status" value="1"/>
</dbReference>
<evidence type="ECO:0000313" key="2">
    <source>
        <dbReference type="EMBL" id="AOY79695.1"/>
    </source>
</evidence>
<dbReference type="Gene3D" id="1.10.260.40">
    <property type="entry name" value="lambda repressor-like DNA-binding domains"/>
    <property type="match status" value="1"/>
</dbReference>
<dbReference type="Proteomes" id="UP000176944">
    <property type="component" value="Chromosome"/>
</dbReference>
<dbReference type="GO" id="GO:0003677">
    <property type="term" value="F:DNA binding"/>
    <property type="evidence" value="ECO:0007669"/>
    <property type="project" value="InterPro"/>
</dbReference>
<dbReference type="CDD" id="cd00093">
    <property type="entry name" value="HTH_XRE"/>
    <property type="match status" value="1"/>
</dbReference>
<dbReference type="SUPFAM" id="SSF47413">
    <property type="entry name" value="lambda repressor-like DNA-binding domains"/>
    <property type="match status" value="1"/>
</dbReference>
<proteinExistence type="predicted"/>
<sequence>MDTSKDTSLKHSKIHQRLSQLIKVLAQKSGSVRELARQVNVTNNTLTNWMNFDNTPSLEKLERLAKGIGWTTKELISFLVSEENPIEAIERNQKSSSSTLTPPISMEQILAELQWRPVEQLVEINLAIAKRLQTEFSGSTDTTGLEEVLNQSPQFEELKGVKFISLSLKARRRLKNWVTICQSYVGLSPEEFIEVAVEKHKIDPGTFGLFYKSIMELSSTPFPQSYYEWLFPLISPVSGWIGSAQETPILDFSTTYTETYTEPWSHFIENLEDSGNVSIQPSAVSRQPKAHASRTAYFIQKHH</sequence>
<feature type="domain" description="HTH cro/C1-type" evidence="1">
    <location>
        <begin position="21"/>
        <end position="75"/>
    </location>
</feature>
<organism evidence="2 3">
    <name type="scientific">Moorena producens (strain JHB)</name>
    <dbReference type="NCBI Taxonomy" id="1454205"/>
    <lineage>
        <taxon>Bacteria</taxon>
        <taxon>Bacillati</taxon>
        <taxon>Cyanobacteriota</taxon>
        <taxon>Cyanophyceae</taxon>
        <taxon>Coleofasciculales</taxon>
        <taxon>Coleofasciculaceae</taxon>
        <taxon>Moorena</taxon>
    </lineage>
</organism>
<gene>
    <name evidence="2" type="ORF">BJP36_06910</name>
</gene>
<dbReference type="EMBL" id="CP017708">
    <property type="protein sequence ID" value="AOY79695.1"/>
    <property type="molecule type" value="Genomic_DNA"/>
</dbReference>
<dbReference type="InterPro" id="IPR010982">
    <property type="entry name" value="Lambda_DNA-bd_dom_sf"/>
</dbReference>
<reference evidence="3" key="1">
    <citation type="submission" date="2016-10" db="EMBL/GenBank/DDBJ databases">
        <title>Comparative genomics uncovers the prolific and rare metabolic potential of the cyanobacterial genus Moorea.</title>
        <authorList>
            <person name="Leao T."/>
            <person name="Castelao G."/>
            <person name="Korobeynikov A."/>
            <person name="Monroe E.A."/>
            <person name="Podell S."/>
            <person name="Glukhov E."/>
            <person name="Allen E."/>
            <person name="Gerwick W.H."/>
            <person name="Gerwick L."/>
        </authorList>
    </citation>
    <scope>NUCLEOTIDE SEQUENCE [LARGE SCALE GENOMIC DNA]</scope>
    <source>
        <strain evidence="3">JHB</strain>
    </source>
</reference>
<dbReference type="InterPro" id="IPR001387">
    <property type="entry name" value="Cro/C1-type_HTH"/>
</dbReference>